<name>A0A2N9I1T5_FAGSY</name>
<feature type="region of interest" description="Disordered" evidence="1">
    <location>
        <begin position="615"/>
        <end position="637"/>
    </location>
</feature>
<proteinExistence type="predicted"/>
<dbReference type="EMBL" id="OIVN01004546">
    <property type="protein sequence ID" value="SPD17980.1"/>
    <property type="molecule type" value="Genomic_DNA"/>
</dbReference>
<gene>
    <name evidence="2" type="ORF">FSB_LOCUS45862</name>
</gene>
<reference evidence="2" key="1">
    <citation type="submission" date="2018-02" db="EMBL/GenBank/DDBJ databases">
        <authorList>
            <person name="Cohen D.B."/>
            <person name="Kent A.D."/>
        </authorList>
    </citation>
    <scope>NUCLEOTIDE SEQUENCE</scope>
</reference>
<evidence type="ECO:0000313" key="2">
    <source>
        <dbReference type="EMBL" id="SPD17980.1"/>
    </source>
</evidence>
<evidence type="ECO:0008006" key="3">
    <source>
        <dbReference type="Google" id="ProtNLM"/>
    </source>
</evidence>
<protein>
    <recommendedName>
        <fullName evidence="3">Aminotransferase-like plant mobile domain-containing protein</fullName>
    </recommendedName>
</protein>
<evidence type="ECO:0000256" key="1">
    <source>
        <dbReference type="SAM" id="MobiDB-lite"/>
    </source>
</evidence>
<organism evidence="2">
    <name type="scientific">Fagus sylvatica</name>
    <name type="common">Beechnut</name>
    <dbReference type="NCBI Taxonomy" id="28930"/>
    <lineage>
        <taxon>Eukaryota</taxon>
        <taxon>Viridiplantae</taxon>
        <taxon>Streptophyta</taxon>
        <taxon>Embryophyta</taxon>
        <taxon>Tracheophyta</taxon>
        <taxon>Spermatophyta</taxon>
        <taxon>Magnoliopsida</taxon>
        <taxon>eudicotyledons</taxon>
        <taxon>Gunneridae</taxon>
        <taxon>Pentapetalae</taxon>
        <taxon>rosids</taxon>
        <taxon>fabids</taxon>
        <taxon>Fagales</taxon>
        <taxon>Fagaceae</taxon>
        <taxon>Fagus</taxon>
    </lineage>
</organism>
<accession>A0A2N9I1T5</accession>
<sequence>MFAAKESITSFFRPREHISTPLRPPMEPKVVNDRGNVTWVQNWWKKLIDETKDLVGLAGFWKMVDNMSRICSKKYLWKVSGYVRGLAIDGPSFLMYLLVNTLICNSSQIVSVKWLHFFKDLGTTIECNRGRLAFAHLYMNMDSFSCGSTTSLMGYWQLWEDWAMHHGLCEDFPGVDWRMDVGLVVAWHLSQFSNLYEGLSMRDIYLAERVTTQLIGESDIVPIALTPFILFPFSLASEDLVEGAGRDIPLPSWSVTLHRPDGLLVEIAIDRWERVYGLPIPSDCRLANNVDLENMIGLVGSLKILAYASWEVAYTGRGLKWHMPWEQAYASSEVVYATMANRGFPMLRVAAGYWDPTLHVFHFNQCELYPMIEEFATLMNHTDLRYILLPPKHKRALDILDECLGILYSLGRTWLKKGFNLRALVEYFRDRRDNEHYHRALVVAVLAGFFLVGDFEAIEPNIIDITTMLGTNNLVIMILIETLNGLDDLKDDTCYYFKGSPLLLQMWLYDHWKLLSTPRATFSVYERRNFRHRKLTEKAPREFTLLLEEVNHEKINWVLPWWRLDTFITRTYVSGYVVMAGLERTSFYCPGHLKRIVDKIASTWHDCAIHTKQEGTKRIDPGEEEGVEAQGVKRKAD</sequence>
<dbReference type="AlphaFoldDB" id="A0A2N9I1T5"/>